<evidence type="ECO:0000313" key="6">
    <source>
        <dbReference type="EMBL" id="CAG9799503.1"/>
    </source>
</evidence>
<sequence>MNYKRNNTITGVTLRLPLFLLLIISCAIKGNACERIEVSLNDCRKLEVYFQCKVNNLSLSDKHVDLNFMAVEKSPNDLRIESSNISFIPQQFFENFKDIKEFVAINCSIKNIYYDTFMRAFKLHYLVLSHNKIGVIPDYTFQNNSDLQSLKLDNNEIRILTANVFRGLDMLRTLKLSFNKIMYLPLYIFSELESLEILELDNNQIRIISQEQFTTNLMLTQLDLHNNEIQIIDNGTLDALTNLQQLNLDNNSCVSTSIHGIKNITSILKCCMTSSEEIKSCLISRNELEKKANGNDGYVSITLVIILAISIFGNLLLFLYCFAHRRLMDRFRGREDVIELVNNMADSSYQGM</sequence>
<protein>
    <submittedName>
        <fullName evidence="6">Uncharacterized protein</fullName>
    </submittedName>
</protein>
<keyword evidence="7" id="KW-1185">Reference proteome</keyword>
<proteinExistence type="predicted"/>
<evidence type="ECO:0000256" key="4">
    <source>
        <dbReference type="SAM" id="Phobius"/>
    </source>
</evidence>
<dbReference type="InterPro" id="IPR032675">
    <property type="entry name" value="LRR_dom_sf"/>
</dbReference>
<feature type="signal peptide" evidence="5">
    <location>
        <begin position="1"/>
        <end position="32"/>
    </location>
</feature>
<dbReference type="PANTHER" id="PTHR24373">
    <property type="entry name" value="SLIT RELATED LEUCINE-RICH REPEAT NEURONAL PROTEIN"/>
    <property type="match status" value="1"/>
</dbReference>
<dbReference type="InterPro" id="IPR003591">
    <property type="entry name" value="Leu-rich_rpt_typical-subtyp"/>
</dbReference>
<evidence type="ECO:0000313" key="7">
    <source>
        <dbReference type="Proteomes" id="UP001153620"/>
    </source>
</evidence>
<dbReference type="PROSITE" id="PS51257">
    <property type="entry name" value="PROKAR_LIPOPROTEIN"/>
    <property type="match status" value="1"/>
</dbReference>
<dbReference type="InterPro" id="IPR001611">
    <property type="entry name" value="Leu-rich_rpt"/>
</dbReference>
<reference evidence="6" key="1">
    <citation type="submission" date="2022-01" db="EMBL/GenBank/DDBJ databases">
        <authorList>
            <person name="King R."/>
        </authorList>
    </citation>
    <scope>NUCLEOTIDE SEQUENCE</scope>
</reference>
<dbReference type="PANTHER" id="PTHR24373:SF392">
    <property type="entry name" value="NEPHROCAN"/>
    <property type="match status" value="1"/>
</dbReference>
<dbReference type="SUPFAM" id="SSF52058">
    <property type="entry name" value="L domain-like"/>
    <property type="match status" value="1"/>
</dbReference>
<dbReference type="Proteomes" id="UP001153620">
    <property type="component" value="Chromosome 1"/>
</dbReference>
<dbReference type="PROSITE" id="PS51450">
    <property type="entry name" value="LRR"/>
    <property type="match status" value="2"/>
</dbReference>
<evidence type="ECO:0000256" key="1">
    <source>
        <dbReference type="ARBA" id="ARBA00022614"/>
    </source>
</evidence>
<evidence type="ECO:0000256" key="2">
    <source>
        <dbReference type="ARBA" id="ARBA00022729"/>
    </source>
</evidence>
<dbReference type="Pfam" id="PF13855">
    <property type="entry name" value="LRR_8"/>
    <property type="match status" value="2"/>
</dbReference>
<dbReference type="EMBL" id="OU895877">
    <property type="protein sequence ID" value="CAG9799503.1"/>
    <property type="molecule type" value="Genomic_DNA"/>
</dbReference>
<name>A0A9N9RM69_9DIPT</name>
<evidence type="ECO:0000256" key="3">
    <source>
        <dbReference type="ARBA" id="ARBA00022737"/>
    </source>
</evidence>
<feature type="transmembrane region" description="Helical" evidence="4">
    <location>
        <begin position="298"/>
        <end position="322"/>
    </location>
</feature>
<keyword evidence="4" id="KW-0472">Membrane</keyword>
<keyword evidence="2 5" id="KW-0732">Signal</keyword>
<dbReference type="InterPro" id="IPR050328">
    <property type="entry name" value="Dev_Immune_Receptor"/>
</dbReference>
<feature type="chain" id="PRO_5040233983" evidence="5">
    <location>
        <begin position="33"/>
        <end position="352"/>
    </location>
</feature>
<keyword evidence="4" id="KW-0812">Transmembrane</keyword>
<gene>
    <name evidence="6" type="ORF">CHIRRI_LOCUS2469</name>
</gene>
<evidence type="ECO:0000256" key="5">
    <source>
        <dbReference type="SAM" id="SignalP"/>
    </source>
</evidence>
<keyword evidence="4" id="KW-1133">Transmembrane helix</keyword>
<accession>A0A9N9RM69</accession>
<dbReference type="SMART" id="SM00369">
    <property type="entry name" value="LRR_TYP"/>
    <property type="match status" value="5"/>
</dbReference>
<keyword evidence="1" id="KW-0433">Leucine-rich repeat</keyword>
<organism evidence="6 7">
    <name type="scientific">Chironomus riparius</name>
    <dbReference type="NCBI Taxonomy" id="315576"/>
    <lineage>
        <taxon>Eukaryota</taxon>
        <taxon>Metazoa</taxon>
        <taxon>Ecdysozoa</taxon>
        <taxon>Arthropoda</taxon>
        <taxon>Hexapoda</taxon>
        <taxon>Insecta</taxon>
        <taxon>Pterygota</taxon>
        <taxon>Neoptera</taxon>
        <taxon>Endopterygota</taxon>
        <taxon>Diptera</taxon>
        <taxon>Nematocera</taxon>
        <taxon>Chironomoidea</taxon>
        <taxon>Chironomidae</taxon>
        <taxon>Chironominae</taxon>
        <taxon>Chironomus</taxon>
    </lineage>
</organism>
<dbReference type="Gene3D" id="3.80.10.10">
    <property type="entry name" value="Ribonuclease Inhibitor"/>
    <property type="match status" value="1"/>
</dbReference>
<reference evidence="6" key="2">
    <citation type="submission" date="2022-10" db="EMBL/GenBank/DDBJ databases">
        <authorList>
            <consortium name="ENA_rothamsted_submissions"/>
            <consortium name="culmorum"/>
            <person name="King R."/>
        </authorList>
    </citation>
    <scope>NUCLEOTIDE SEQUENCE</scope>
</reference>
<keyword evidence="3" id="KW-0677">Repeat</keyword>
<dbReference type="AlphaFoldDB" id="A0A9N9RM69"/>
<dbReference type="OrthoDB" id="2013775at2759"/>